<gene>
    <name evidence="3" type="ORF">GLIP_0130</name>
</gene>
<protein>
    <recommendedName>
        <fullName evidence="2">DUF4350 domain-containing protein</fullName>
    </recommendedName>
</protein>
<feature type="transmembrane region" description="Helical" evidence="1">
    <location>
        <begin position="259"/>
        <end position="283"/>
    </location>
</feature>
<comment type="caution">
    <text evidence="3">The sequence shown here is derived from an EMBL/GenBank/DDBJ whole genome shotgun (WGS) entry which is preliminary data.</text>
</comment>
<evidence type="ECO:0000256" key="1">
    <source>
        <dbReference type="SAM" id="Phobius"/>
    </source>
</evidence>
<accession>K6YN90</accession>
<dbReference type="AlphaFoldDB" id="K6YN90"/>
<dbReference type="OrthoDB" id="6638317at2"/>
<evidence type="ECO:0000313" key="4">
    <source>
        <dbReference type="Proteomes" id="UP000006334"/>
    </source>
</evidence>
<evidence type="ECO:0000313" key="3">
    <source>
        <dbReference type="EMBL" id="GAC12785.1"/>
    </source>
</evidence>
<dbReference type="eggNOG" id="COG3064">
    <property type="taxonomic scope" value="Bacteria"/>
</dbReference>
<dbReference type="RefSeq" id="WP_008842605.1">
    <property type="nucleotide sequence ID" value="NZ_BAEN01000004.1"/>
</dbReference>
<dbReference type="Pfam" id="PF14258">
    <property type="entry name" value="DUF4350"/>
    <property type="match status" value="1"/>
</dbReference>
<keyword evidence="1" id="KW-0472">Membrane</keyword>
<dbReference type="InterPro" id="IPR025646">
    <property type="entry name" value="DUF4350"/>
</dbReference>
<feature type="domain" description="DUF4350" evidence="2">
    <location>
        <begin position="50"/>
        <end position="239"/>
    </location>
</feature>
<dbReference type="EMBL" id="BAEN01000004">
    <property type="protein sequence ID" value="GAC12785.1"/>
    <property type="molecule type" value="Genomic_DNA"/>
</dbReference>
<reference evidence="3 4" key="1">
    <citation type="journal article" date="2017" name="Antonie Van Leeuwenhoek">
        <title>Rhizobium rhizosphaerae sp. nov., a novel species isolated from rice rhizosphere.</title>
        <authorList>
            <person name="Zhao J.J."/>
            <person name="Zhang J."/>
            <person name="Zhang R.J."/>
            <person name="Zhang C.W."/>
            <person name="Yin H.Q."/>
            <person name="Zhang X.X."/>
        </authorList>
    </citation>
    <scope>NUCLEOTIDE SEQUENCE [LARGE SCALE GENOMIC DNA]</scope>
    <source>
        <strain evidence="3 4">E3</strain>
    </source>
</reference>
<feature type="transmembrane region" description="Helical" evidence="1">
    <location>
        <begin position="15"/>
        <end position="33"/>
    </location>
</feature>
<organism evidence="3 4">
    <name type="scientific">Aliiglaciecola lipolytica E3</name>
    <dbReference type="NCBI Taxonomy" id="1127673"/>
    <lineage>
        <taxon>Bacteria</taxon>
        <taxon>Pseudomonadati</taxon>
        <taxon>Pseudomonadota</taxon>
        <taxon>Gammaproteobacteria</taxon>
        <taxon>Alteromonadales</taxon>
        <taxon>Alteromonadaceae</taxon>
        <taxon>Aliiglaciecola</taxon>
    </lineage>
</organism>
<sequence>MNNHNLRPVESRQTWTVRILFALILLIAGVYLYKGFESFEKVTHLGLSEEARNQPYLAAKMFLQEKGAQVALLEDYRVLYNDTNTSIYPQNDDSIVLTEGEIALSDSLASKILDWVHSGGHLVVALNATEGTEGFRANALVQRLNVGVKWRNDETFIERYPTEIINPDELPMMVNLESSYHLDLPENPDIFYTAGDDYGATFAQMDMGEGLITLLTDAYIWNNYQIGQEDNVVLLEQLVSGSPNVYIFSTRELPHWFTLLYDFAPYFIWFGGVLLVFAMWHWALRFGPIQNVDEHKYTPFSLHIKAAGEFYWRLKRQTELTEEIRHSIIVALHKKRPATKSANKDKLLEQLSQISGWPIDTINSLMFSQTLVNETQFTQRIASLQTLRKML</sequence>
<keyword evidence="4" id="KW-1185">Reference proteome</keyword>
<dbReference type="STRING" id="1127673.GLIP_0130"/>
<keyword evidence="1" id="KW-1133">Transmembrane helix</keyword>
<dbReference type="SUPFAM" id="SSF52317">
    <property type="entry name" value="Class I glutamine amidotransferase-like"/>
    <property type="match status" value="1"/>
</dbReference>
<dbReference type="InterPro" id="IPR029062">
    <property type="entry name" value="Class_I_gatase-like"/>
</dbReference>
<name>K6YN90_9ALTE</name>
<keyword evidence="1" id="KW-0812">Transmembrane</keyword>
<dbReference type="Proteomes" id="UP000006334">
    <property type="component" value="Unassembled WGS sequence"/>
</dbReference>
<evidence type="ECO:0000259" key="2">
    <source>
        <dbReference type="Pfam" id="PF14258"/>
    </source>
</evidence>
<proteinExistence type="predicted"/>